<accession>A0A9D9GW39</accession>
<proteinExistence type="predicted"/>
<gene>
    <name evidence="9" type="ORF">IAC61_05855</name>
</gene>
<dbReference type="GO" id="GO:0005886">
    <property type="term" value="C:plasma membrane"/>
    <property type="evidence" value="ECO:0007669"/>
    <property type="project" value="UniProtKB-SubCell"/>
</dbReference>
<keyword evidence="2" id="KW-1003">Cell membrane</keyword>
<dbReference type="EMBL" id="JADINA010000038">
    <property type="protein sequence ID" value="MBO8426814.1"/>
    <property type="molecule type" value="Genomic_DNA"/>
</dbReference>
<keyword evidence="4 7" id="KW-1133">Transmembrane helix</keyword>
<feature type="domain" description="RDD" evidence="8">
    <location>
        <begin position="225"/>
        <end position="322"/>
    </location>
</feature>
<evidence type="ECO:0000313" key="10">
    <source>
        <dbReference type="Proteomes" id="UP000823634"/>
    </source>
</evidence>
<feature type="transmembrane region" description="Helical" evidence="7">
    <location>
        <begin position="20"/>
        <end position="40"/>
    </location>
</feature>
<reference evidence="9" key="2">
    <citation type="journal article" date="2021" name="PeerJ">
        <title>Extensive microbial diversity within the chicken gut microbiome revealed by metagenomics and culture.</title>
        <authorList>
            <person name="Gilroy R."/>
            <person name="Ravi A."/>
            <person name="Getino M."/>
            <person name="Pursley I."/>
            <person name="Horton D.L."/>
            <person name="Alikhan N.F."/>
            <person name="Baker D."/>
            <person name="Gharbi K."/>
            <person name="Hall N."/>
            <person name="Watson M."/>
            <person name="Adriaenssens E.M."/>
            <person name="Foster-Nyarko E."/>
            <person name="Jarju S."/>
            <person name="Secka A."/>
            <person name="Antonio M."/>
            <person name="Oren A."/>
            <person name="Chaudhuri R.R."/>
            <person name="La Ragione R."/>
            <person name="Hildebrand F."/>
            <person name="Pallen M.J."/>
        </authorList>
    </citation>
    <scope>NUCLEOTIDE SEQUENCE</scope>
    <source>
        <strain evidence="9">17113</strain>
    </source>
</reference>
<evidence type="ECO:0000256" key="1">
    <source>
        <dbReference type="ARBA" id="ARBA00004651"/>
    </source>
</evidence>
<comment type="caution">
    <text evidence="9">The sequence shown here is derived from an EMBL/GenBank/DDBJ whole genome shotgun (WGS) entry which is preliminary data.</text>
</comment>
<evidence type="ECO:0000256" key="5">
    <source>
        <dbReference type="ARBA" id="ARBA00023136"/>
    </source>
</evidence>
<comment type="subcellular location">
    <subcellularLocation>
        <location evidence="1">Cell membrane</location>
        <topology evidence="1">Multi-pass membrane protein</topology>
    </subcellularLocation>
</comment>
<evidence type="ECO:0000256" key="2">
    <source>
        <dbReference type="ARBA" id="ARBA00022475"/>
    </source>
</evidence>
<reference evidence="9" key="1">
    <citation type="submission" date="2020-10" db="EMBL/GenBank/DDBJ databases">
        <authorList>
            <person name="Gilroy R."/>
        </authorList>
    </citation>
    <scope>NUCLEOTIDE SEQUENCE</scope>
    <source>
        <strain evidence="9">17113</strain>
    </source>
</reference>
<feature type="region of interest" description="Disordered" evidence="6">
    <location>
        <begin position="339"/>
        <end position="364"/>
    </location>
</feature>
<protein>
    <submittedName>
        <fullName evidence="9">RDD family protein</fullName>
    </submittedName>
</protein>
<evidence type="ECO:0000256" key="4">
    <source>
        <dbReference type="ARBA" id="ARBA00022989"/>
    </source>
</evidence>
<name>A0A9D9GW39_9FIRM</name>
<evidence type="ECO:0000313" key="9">
    <source>
        <dbReference type="EMBL" id="MBO8426814.1"/>
    </source>
</evidence>
<evidence type="ECO:0000256" key="7">
    <source>
        <dbReference type="SAM" id="Phobius"/>
    </source>
</evidence>
<evidence type="ECO:0000256" key="3">
    <source>
        <dbReference type="ARBA" id="ARBA00022692"/>
    </source>
</evidence>
<evidence type="ECO:0000259" key="8">
    <source>
        <dbReference type="Pfam" id="PF06271"/>
    </source>
</evidence>
<feature type="compositionally biased region" description="Acidic residues" evidence="6">
    <location>
        <begin position="341"/>
        <end position="355"/>
    </location>
</feature>
<feature type="transmembrane region" description="Helical" evidence="7">
    <location>
        <begin position="265"/>
        <end position="285"/>
    </location>
</feature>
<dbReference type="InterPro" id="IPR051791">
    <property type="entry name" value="Pra-immunoreactive"/>
</dbReference>
<feature type="transmembrane region" description="Helical" evidence="7">
    <location>
        <begin position="224"/>
        <end position="244"/>
    </location>
</feature>
<dbReference type="Proteomes" id="UP000823634">
    <property type="component" value="Unassembled WGS sequence"/>
</dbReference>
<feature type="transmembrane region" description="Helical" evidence="7">
    <location>
        <begin position="291"/>
        <end position="309"/>
    </location>
</feature>
<evidence type="ECO:0000256" key="6">
    <source>
        <dbReference type="SAM" id="MobiDB-lite"/>
    </source>
</evidence>
<sequence>MKKQLDYSKLTYAGYGKRSLAFLLDAIVCVLLMILLYFTIGEYAISRPLGYAGKMEHLSSLVDESGLADEEGMGYAFPALDEEGNLGADRYKEIVWDYYYSVLPKSEELGFLEADEFTGDESNPTDVGEWIYRHVYGYGEEGFYERFAEPSSFEVAPSYSTAVIEGLEGEDKEAVAEDLLSFYYSYADGRYGGAYVEAFAHFQSQPAYYELFDECSDIIYFKTVPSYAASPLIVFIVLPFCLKGRTLGKLIFGLYITDKNGQKASWWRVLIHYGFISLCFMLPLIPGGGMLTQLAGGFALLVDFIVLLISKSRRSIHEFIAGTKVMRLAKDGEMASIDFASSEEEKEKEDEAGEQEGDHPSLEG</sequence>
<dbReference type="AlphaFoldDB" id="A0A9D9GW39"/>
<keyword evidence="5 7" id="KW-0472">Membrane</keyword>
<organism evidence="9 10">
    <name type="scientific">Candidatus Alloenteromonas pullistercoris</name>
    <dbReference type="NCBI Taxonomy" id="2840785"/>
    <lineage>
        <taxon>Bacteria</taxon>
        <taxon>Bacillati</taxon>
        <taxon>Bacillota</taxon>
        <taxon>Bacillota incertae sedis</taxon>
        <taxon>Candidatus Alloenteromonas</taxon>
    </lineage>
</organism>
<dbReference type="PANTHER" id="PTHR36115">
    <property type="entry name" value="PROLINE-RICH ANTIGEN HOMOLOG-RELATED"/>
    <property type="match status" value="1"/>
</dbReference>
<dbReference type="Pfam" id="PF06271">
    <property type="entry name" value="RDD"/>
    <property type="match status" value="1"/>
</dbReference>
<keyword evidence="3 7" id="KW-0812">Transmembrane</keyword>
<dbReference type="InterPro" id="IPR010432">
    <property type="entry name" value="RDD"/>
</dbReference>